<evidence type="ECO:0000313" key="3">
    <source>
        <dbReference type="RefSeq" id="XP_019092109.1"/>
    </source>
</evidence>
<reference evidence="2" key="1">
    <citation type="journal article" date="2014" name="Nat. Commun.">
        <title>The emerging biofuel crop Camelina sativa retains a highly undifferentiated hexaploid genome structure.</title>
        <authorList>
            <person name="Kagale S."/>
            <person name="Koh C."/>
            <person name="Nixon J."/>
            <person name="Bollina V."/>
            <person name="Clarke W.E."/>
            <person name="Tuteja R."/>
            <person name="Spillane C."/>
            <person name="Robinson S.J."/>
            <person name="Links M.G."/>
            <person name="Clarke C."/>
            <person name="Higgins E.E."/>
            <person name="Huebert T."/>
            <person name="Sharpe A.G."/>
            <person name="Parkin I.A."/>
        </authorList>
    </citation>
    <scope>NUCLEOTIDE SEQUENCE [LARGE SCALE GENOMIC DNA]</scope>
    <source>
        <strain evidence="2">cv. DH55</strain>
    </source>
</reference>
<gene>
    <name evidence="3" type="primary">LOC109129041</name>
</gene>
<dbReference type="Proteomes" id="UP000694864">
    <property type="component" value="Chromosome 2"/>
</dbReference>
<dbReference type="RefSeq" id="XP_019092109.1">
    <property type="nucleotide sequence ID" value="XM_019236564.1"/>
</dbReference>
<evidence type="ECO:0000313" key="2">
    <source>
        <dbReference type="Proteomes" id="UP000694864"/>
    </source>
</evidence>
<proteinExistence type="predicted"/>
<accession>A0ABM1QZC1</accession>
<feature type="region of interest" description="Disordered" evidence="1">
    <location>
        <begin position="1"/>
        <end position="43"/>
    </location>
</feature>
<protein>
    <submittedName>
        <fullName evidence="3">Mitotic spindle checkpoint protein MAD1-like</fullName>
    </submittedName>
</protein>
<name>A0ABM1QZC1_CAMSA</name>
<reference evidence="3" key="2">
    <citation type="submission" date="2025-08" db="UniProtKB">
        <authorList>
            <consortium name="RefSeq"/>
        </authorList>
    </citation>
    <scope>IDENTIFICATION</scope>
    <source>
        <tissue evidence="3">Leaf</tissue>
    </source>
</reference>
<organism evidence="2 3">
    <name type="scientific">Camelina sativa</name>
    <name type="common">False flax</name>
    <name type="synonym">Myagrum sativum</name>
    <dbReference type="NCBI Taxonomy" id="90675"/>
    <lineage>
        <taxon>Eukaryota</taxon>
        <taxon>Viridiplantae</taxon>
        <taxon>Streptophyta</taxon>
        <taxon>Embryophyta</taxon>
        <taxon>Tracheophyta</taxon>
        <taxon>Spermatophyta</taxon>
        <taxon>Magnoliopsida</taxon>
        <taxon>eudicotyledons</taxon>
        <taxon>Gunneridae</taxon>
        <taxon>Pentapetalae</taxon>
        <taxon>rosids</taxon>
        <taxon>malvids</taxon>
        <taxon>Brassicales</taxon>
        <taxon>Brassicaceae</taxon>
        <taxon>Camelineae</taxon>
        <taxon>Camelina</taxon>
    </lineage>
</organism>
<keyword evidence="2" id="KW-1185">Reference proteome</keyword>
<sequence>MMNRVFGKPKQESNLNEVVLRTPPPKRLKSDAGGSPISANASGSGKQIVIYEDSPLPAPALLQTLSDHSDQHLCTYQCRILSSGVILYNK</sequence>
<dbReference type="GeneID" id="109129041"/>
<evidence type="ECO:0000256" key="1">
    <source>
        <dbReference type="SAM" id="MobiDB-lite"/>
    </source>
</evidence>